<protein>
    <submittedName>
        <fullName evidence="2">Uncharacterized protein</fullName>
    </submittedName>
</protein>
<keyword evidence="1" id="KW-0812">Transmembrane</keyword>
<evidence type="ECO:0000313" key="3">
    <source>
        <dbReference type="Proteomes" id="UP000441336"/>
    </source>
</evidence>
<dbReference type="RefSeq" id="WP_157566588.1">
    <property type="nucleotide sequence ID" value="NZ_WQKZ01000003.1"/>
</dbReference>
<dbReference type="AlphaFoldDB" id="A0A7K1TH46"/>
<proteinExistence type="predicted"/>
<keyword evidence="1" id="KW-0472">Membrane</keyword>
<sequence length="78" mass="8015">MAGRACVGGIAIAFVLIRPFGAAFGTLLTKPVAKNGLGFGTQGLSLILLCLVVGARYPLIYAALRLLPTELTSVKAPT</sequence>
<evidence type="ECO:0000313" key="2">
    <source>
        <dbReference type="EMBL" id="MVN77501.1"/>
    </source>
</evidence>
<comment type="caution">
    <text evidence="2">The sequence shown here is derived from an EMBL/GenBank/DDBJ whole genome shotgun (WGS) entry which is preliminary data.</text>
</comment>
<reference evidence="2 3" key="1">
    <citation type="submission" date="2019-12" db="EMBL/GenBank/DDBJ databases">
        <title>Hymenobacter sp. HMF4947 Genome sequencing and assembly.</title>
        <authorList>
            <person name="Kang H."/>
            <person name="Cha I."/>
            <person name="Kim H."/>
            <person name="Joh K."/>
        </authorList>
    </citation>
    <scope>NUCLEOTIDE SEQUENCE [LARGE SCALE GENOMIC DNA]</scope>
    <source>
        <strain evidence="2 3">HMF4947</strain>
    </source>
</reference>
<dbReference type="EMBL" id="WQKZ01000003">
    <property type="protein sequence ID" value="MVN77501.1"/>
    <property type="molecule type" value="Genomic_DNA"/>
</dbReference>
<gene>
    <name evidence="2" type="ORF">GO988_14290</name>
</gene>
<keyword evidence="3" id="KW-1185">Reference proteome</keyword>
<dbReference type="Proteomes" id="UP000441336">
    <property type="component" value="Unassembled WGS sequence"/>
</dbReference>
<feature type="transmembrane region" description="Helical" evidence="1">
    <location>
        <begin position="46"/>
        <end position="67"/>
    </location>
</feature>
<evidence type="ECO:0000256" key="1">
    <source>
        <dbReference type="SAM" id="Phobius"/>
    </source>
</evidence>
<accession>A0A7K1TH46</accession>
<name>A0A7K1TH46_9BACT</name>
<keyword evidence="1" id="KW-1133">Transmembrane helix</keyword>
<organism evidence="2 3">
    <name type="scientific">Hymenobacter ginkgonis</name>
    <dbReference type="NCBI Taxonomy" id="2682976"/>
    <lineage>
        <taxon>Bacteria</taxon>
        <taxon>Pseudomonadati</taxon>
        <taxon>Bacteroidota</taxon>
        <taxon>Cytophagia</taxon>
        <taxon>Cytophagales</taxon>
        <taxon>Hymenobacteraceae</taxon>
        <taxon>Hymenobacter</taxon>
    </lineage>
</organism>